<reference evidence="2 3" key="1">
    <citation type="journal article" date="2022" name="Nat. Ecol. Evol.">
        <title>A masculinizing supergene underlies an exaggerated male reproductive morph in a spider.</title>
        <authorList>
            <person name="Hendrickx F."/>
            <person name="De Corte Z."/>
            <person name="Sonet G."/>
            <person name="Van Belleghem S.M."/>
            <person name="Kostlbacher S."/>
            <person name="Vangestel C."/>
        </authorList>
    </citation>
    <scope>NUCLEOTIDE SEQUENCE [LARGE SCALE GENOMIC DNA]</scope>
    <source>
        <strain evidence="2">W744_W776</strain>
    </source>
</reference>
<organism evidence="2 3">
    <name type="scientific">Oedothorax gibbosus</name>
    <dbReference type="NCBI Taxonomy" id="931172"/>
    <lineage>
        <taxon>Eukaryota</taxon>
        <taxon>Metazoa</taxon>
        <taxon>Ecdysozoa</taxon>
        <taxon>Arthropoda</taxon>
        <taxon>Chelicerata</taxon>
        <taxon>Arachnida</taxon>
        <taxon>Araneae</taxon>
        <taxon>Araneomorphae</taxon>
        <taxon>Entelegynae</taxon>
        <taxon>Araneoidea</taxon>
        <taxon>Linyphiidae</taxon>
        <taxon>Erigoninae</taxon>
        <taxon>Oedothorax</taxon>
    </lineage>
</organism>
<protein>
    <submittedName>
        <fullName evidence="2">Uncharacterized protein</fullName>
    </submittedName>
</protein>
<feature type="region of interest" description="Disordered" evidence="1">
    <location>
        <begin position="1"/>
        <end position="46"/>
    </location>
</feature>
<dbReference type="AlphaFoldDB" id="A0AAV6TJ35"/>
<feature type="compositionally biased region" description="Low complexity" evidence="1">
    <location>
        <begin position="15"/>
        <end position="27"/>
    </location>
</feature>
<dbReference type="EMBL" id="JAFNEN010003670">
    <property type="protein sequence ID" value="KAG8171688.1"/>
    <property type="molecule type" value="Genomic_DNA"/>
</dbReference>
<feature type="compositionally biased region" description="Basic and acidic residues" evidence="1">
    <location>
        <begin position="1"/>
        <end position="11"/>
    </location>
</feature>
<comment type="caution">
    <text evidence="2">The sequence shown here is derived from an EMBL/GenBank/DDBJ whole genome shotgun (WGS) entry which is preliminary data.</text>
</comment>
<gene>
    <name evidence="2" type="ORF">JTE90_025939</name>
</gene>
<accession>A0AAV6TJ35</accession>
<sequence length="151" mass="17031">FFEDIGGKNDEYIPSSKSSSSEEGTSTINKRYKSNRMKKNQVADNENTVPNLIVPYSDTDCDAGSDYSAFNLFKNQASILSSPDIAPDLCGDEVNLPNLTTNEKKQKLFPPRDNTSKKRKRNPECWKKNKAALNREKQTCDCSKKKLAEKK</sequence>
<dbReference type="Proteomes" id="UP000827092">
    <property type="component" value="Unassembled WGS sequence"/>
</dbReference>
<feature type="compositionally biased region" description="Basic residues" evidence="1">
    <location>
        <begin position="30"/>
        <end position="39"/>
    </location>
</feature>
<keyword evidence="3" id="KW-1185">Reference proteome</keyword>
<feature type="non-terminal residue" evidence="2">
    <location>
        <position position="1"/>
    </location>
</feature>
<evidence type="ECO:0000313" key="3">
    <source>
        <dbReference type="Proteomes" id="UP000827092"/>
    </source>
</evidence>
<evidence type="ECO:0000313" key="2">
    <source>
        <dbReference type="EMBL" id="KAG8171688.1"/>
    </source>
</evidence>
<evidence type="ECO:0000256" key="1">
    <source>
        <dbReference type="SAM" id="MobiDB-lite"/>
    </source>
</evidence>
<name>A0AAV6TJ35_9ARAC</name>
<feature type="region of interest" description="Disordered" evidence="1">
    <location>
        <begin position="101"/>
        <end position="128"/>
    </location>
</feature>
<proteinExistence type="predicted"/>